<gene>
    <name evidence="1" type="ORF">KL86DES1_10827</name>
</gene>
<dbReference type="Pfam" id="PF19991">
    <property type="entry name" value="HMA_2"/>
    <property type="match status" value="1"/>
</dbReference>
<reference evidence="1" key="1">
    <citation type="submission" date="2016-08" db="EMBL/GenBank/DDBJ databases">
        <authorList>
            <person name="Seilhamer J.J."/>
        </authorList>
    </citation>
    <scope>NUCLEOTIDE SEQUENCE</scope>
    <source>
        <strain evidence="1">86-1</strain>
    </source>
</reference>
<sequence length="95" mass="10365">MKALHLLKYVRSFVDGRVRIRHPALHDASVAALAEARMKTIAGVASVECNPVSGSVLITYDSKIIPKDRLFAIGEAWAVYLDKVKTGKAADVPEF</sequence>
<organism evidence="1">
    <name type="scientific">uncultured Desulfovibrio sp</name>
    <dbReference type="NCBI Taxonomy" id="167968"/>
    <lineage>
        <taxon>Bacteria</taxon>
        <taxon>Pseudomonadati</taxon>
        <taxon>Thermodesulfobacteriota</taxon>
        <taxon>Desulfovibrionia</taxon>
        <taxon>Desulfovibrionales</taxon>
        <taxon>Desulfovibrionaceae</taxon>
        <taxon>Desulfovibrio</taxon>
        <taxon>environmental samples</taxon>
    </lineage>
</organism>
<dbReference type="SUPFAM" id="SSF55008">
    <property type="entry name" value="HMA, heavy metal-associated domain"/>
    <property type="match status" value="1"/>
</dbReference>
<name>A0A212L0K9_9BACT</name>
<dbReference type="GO" id="GO:0046872">
    <property type="term" value="F:metal ion binding"/>
    <property type="evidence" value="ECO:0007669"/>
    <property type="project" value="InterPro"/>
</dbReference>
<evidence type="ECO:0008006" key="2">
    <source>
        <dbReference type="Google" id="ProtNLM"/>
    </source>
</evidence>
<protein>
    <recommendedName>
        <fullName evidence="2">Cation transporter</fullName>
    </recommendedName>
</protein>
<proteinExistence type="predicted"/>
<evidence type="ECO:0000313" key="1">
    <source>
        <dbReference type="EMBL" id="SCM71050.1"/>
    </source>
</evidence>
<dbReference type="AlphaFoldDB" id="A0A212L0K9"/>
<dbReference type="EMBL" id="FMJC01000001">
    <property type="protein sequence ID" value="SCM71050.1"/>
    <property type="molecule type" value="Genomic_DNA"/>
</dbReference>
<dbReference type="RefSeq" id="WP_179979607.1">
    <property type="nucleotide sequence ID" value="NZ_LT608333.1"/>
</dbReference>
<dbReference type="InterPro" id="IPR036163">
    <property type="entry name" value="HMA_dom_sf"/>
</dbReference>
<accession>A0A212L0K9</accession>